<feature type="transmembrane region" description="Helical" evidence="1">
    <location>
        <begin position="187"/>
        <end position="208"/>
    </location>
</feature>
<keyword evidence="3" id="KW-1185">Reference proteome</keyword>
<keyword evidence="1" id="KW-1133">Transmembrane helix</keyword>
<evidence type="ECO:0000256" key="1">
    <source>
        <dbReference type="SAM" id="Phobius"/>
    </source>
</evidence>
<dbReference type="AlphaFoldDB" id="A0AAD5U9A6"/>
<reference evidence="2" key="1">
    <citation type="submission" date="2020-05" db="EMBL/GenBank/DDBJ databases">
        <title>Phylogenomic resolution of chytrid fungi.</title>
        <authorList>
            <person name="Stajich J.E."/>
            <person name="Amses K."/>
            <person name="Simmons R."/>
            <person name="Seto K."/>
            <person name="Myers J."/>
            <person name="Bonds A."/>
            <person name="Quandt C.A."/>
            <person name="Barry K."/>
            <person name="Liu P."/>
            <person name="Grigoriev I."/>
            <person name="Longcore J.E."/>
            <person name="James T.Y."/>
        </authorList>
    </citation>
    <scope>NUCLEOTIDE SEQUENCE</scope>
    <source>
        <strain evidence="2">JEL0476</strain>
    </source>
</reference>
<accession>A0AAD5U9A6</accession>
<comment type="caution">
    <text evidence="2">The sequence shown here is derived from an EMBL/GenBank/DDBJ whole genome shotgun (WGS) entry which is preliminary data.</text>
</comment>
<organism evidence="2 3">
    <name type="scientific">Clydaea vesicula</name>
    <dbReference type="NCBI Taxonomy" id="447962"/>
    <lineage>
        <taxon>Eukaryota</taxon>
        <taxon>Fungi</taxon>
        <taxon>Fungi incertae sedis</taxon>
        <taxon>Chytridiomycota</taxon>
        <taxon>Chytridiomycota incertae sedis</taxon>
        <taxon>Chytridiomycetes</taxon>
        <taxon>Lobulomycetales</taxon>
        <taxon>Lobulomycetaceae</taxon>
        <taxon>Clydaea</taxon>
    </lineage>
</organism>
<evidence type="ECO:0000313" key="3">
    <source>
        <dbReference type="Proteomes" id="UP001211065"/>
    </source>
</evidence>
<feature type="transmembrane region" description="Helical" evidence="1">
    <location>
        <begin position="229"/>
        <end position="248"/>
    </location>
</feature>
<proteinExistence type="predicted"/>
<gene>
    <name evidence="2" type="ORF">HK099_007785</name>
</gene>
<dbReference type="Proteomes" id="UP001211065">
    <property type="component" value="Unassembled WGS sequence"/>
</dbReference>
<sequence length="307" mass="35488">MFPNFIPTPLRIISLTITFLIILVPIARIIYQFYKSKKKNILKASQIRYSFIISLGIIVTQTASFIHQFHNYAIEDDNVSLKFNAVETRYSFFRDNNNQFLTIFVTFSLWGTFCLIILMGLDRYSRLDLTLKYSVKYYIAVSVKIFSVFLGISFFIFELFEVTFLAYVSEDSGTLEMQIMRTKMYPIYIVFNVTLTGWYTALDFCLCIKMVKTVINERKLANPFLKKKLILVFIIISLMDVAALVMYSSQTSKALNHISISVANIHFLFSTILLELISSFLIKKNKKIKTVTQLSSVAFTETEQNAV</sequence>
<feature type="transmembrane region" description="Helical" evidence="1">
    <location>
        <begin position="51"/>
        <end position="70"/>
    </location>
</feature>
<keyword evidence="1" id="KW-0472">Membrane</keyword>
<dbReference type="EMBL" id="JADGJW010000079">
    <property type="protein sequence ID" value="KAJ3224848.1"/>
    <property type="molecule type" value="Genomic_DNA"/>
</dbReference>
<feature type="transmembrane region" description="Helical" evidence="1">
    <location>
        <begin position="12"/>
        <end position="31"/>
    </location>
</feature>
<feature type="transmembrane region" description="Helical" evidence="1">
    <location>
        <begin position="100"/>
        <end position="121"/>
    </location>
</feature>
<keyword evidence="1" id="KW-0812">Transmembrane</keyword>
<name>A0AAD5U9A6_9FUNG</name>
<feature type="transmembrane region" description="Helical" evidence="1">
    <location>
        <begin position="260"/>
        <end position="282"/>
    </location>
</feature>
<feature type="transmembrane region" description="Helical" evidence="1">
    <location>
        <begin position="141"/>
        <end position="167"/>
    </location>
</feature>
<evidence type="ECO:0000313" key="2">
    <source>
        <dbReference type="EMBL" id="KAJ3224848.1"/>
    </source>
</evidence>
<protein>
    <submittedName>
        <fullName evidence="2">Uncharacterized protein</fullName>
    </submittedName>
</protein>